<keyword evidence="9" id="KW-1185">Reference proteome</keyword>
<keyword evidence="5 6" id="KW-0413">Isomerase</keyword>
<evidence type="ECO:0000256" key="3">
    <source>
        <dbReference type="ARBA" id="ARBA00022490"/>
    </source>
</evidence>
<comment type="caution">
    <text evidence="8">The sequence shown here is derived from an EMBL/GenBank/DDBJ whole genome shotgun (WGS) entry which is preliminary data.</text>
</comment>
<keyword evidence="4 6" id="KW-0324">Glycolysis</keyword>
<dbReference type="InterPro" id="IPR020861">
    <property type="entry name" value="Triosephosphate_isomerase_AS"/>
</dbReference>
<evidence type="ECO:0000256" key="4">
    <source>
        <dbReference type="ARBA" id="ARBA00023152"/>
    </source>
</evidence>
<keyword evidence="2 6" id="KW-0312">Gluconeogenesis</keyword>
<feature type="binding site" evidence="6">
    <location>
        <begin position="242"/>
        <end position="243"/>
    </location>
    <ligand>
        <name>substrate</name>
    </ligand>
</feature>
<proteinExistence type="inferred from homology"/>
<feature type="binding site" evidence="6">
    <location>
        <position position="181"/>
    </location>
    <ligand>
        <name>substrate</name>
    </ligand>
</feature>
<name>A0ABX1V8K6_9PLAN</name>
<feature type="active site" description="Electrophile" evidence="6">
    <location>
        <position position="96"/>
    </location>
</feature>
<dbReference type="EMBL" id="WTPX01000009">
    <property type="protein sequence ID" value="NNJ24474.1"/>
    <property type="molecule type" value="Genomic_DNA"/>
</dbReference>
<dbReference type="PROSITE" id="PS51440">
    <property type="entry name" value="TIM_2"/>
    <property type="match status" value="1"/>
</dbReference>
<keyword evidence="3 6" id="KW-0963">Cytoplasm</keyword>
<dbReference type="InterPro" id="IPR022896">
    <property type="entry name" value="TrioseP_Isoase_bac/euk"/>
</dbReference>
<dbReference type="InterPro" id="IPR013785">
    <property type="entry name" value="Aldolase_TIM"/>
</dbReference>
<evidence type="ECO:0000313" key="8">
    <source>
        <dbReference type="EMBL" id="NNJ24474.1"/>
    </source>
</evidence>
<comment type="pathway">
    <text evidence="6 7">Carbohydrate degradation; glycolysis; D-glyceraldehyde 3-phosphate from glycerone phosphate: step 1/1.</text>
</comment>
<dbReference type="Gene3D" id="3.20.20.70">
    <property type="entry name" value="Aldolase class I"/>
    <property type="match status" value="1"/>
</dbReference>
<comment type="similarity">
    <text evidence="1 6 7">Belongs to the triosephosphate isomerase family.</text>
</comment>
<evidence type="ECO:0000256" key="5">
    <source>
        <dbReference type="ARBA" id="ARBA00023235"/>
    </source>
</evidence>
<dbReference type="NCBIfam" id="TIGR00419">
    <property type="entry name" value="tim"/>
    <property type="match status" value="1"/>
</dbReference>
<dbReference type="PANTHER" id="PTHR21139">
    <property type="entry name" value="TRIOSEPHOSPHATE ISOMERASE"/>
    <property type="match status" value="1"/>
</dbReference>
<feature type="binding site" evidence="6">
    <location>
        <position position="221"/>
    </location>
    <ligand>
        <name>substrate</name>
    </ligand>
</feature>
<dbReference type="InterPro" id="IPR035990">
    <property type="entry name" value="TIM_sf"/>
</dbReference>
<dbReference type="Pfam" id="PF00121">
    <property type="entry name" value="TIM"/>
    <property type="match status" value="1"/>
</dbReference>
<evidence type="ECO:0000313" key="9">
    <source>
        <dbReference type="Proteomes" id="UP000609651"/>
    </source>
</evidence>
<gene>
    <name evidence="6 8" type="primary">tpiA</name>
    <name evidence="8" type="ORF">LzC2_05310</name>
</gene>
<feature type="active site" description="Proton acceptor" evidence="6">
    <location>
        <position position="175"/>
    </location>
</feature>
<dbReference type="SUPFAM" id="SSF51351">
    <property type="entry name" value="Triosephosphate isomerase (TIM)"/>
    <property type="match status" value="1"/>
</dbReference>
<dbReference type="Proteomes" id="UP000609651">
    <property type="component" value="Unassembled WGS sequence"/>
</dbReference>
<dbReference type="PANTHER" id="PTHR21139:SF42">
    <property type="entry name" value="TRIOSEPHOSPHATE ISOMERASE"/>
    <property type="match status" value="1"/>
</dbReference>
<reference evidence="8 9" key="1">
    <citation type="journal article" date="2020" name="Syst. Appl. Microbiol.">
        <title>Alienimonas chondri sp. nov., a novel planctomycete isolated from the biofilm of the red alga Chondrus crispus.</title>
        <authorList>
            <person name="Vitorino I."/>
            <person name="Albuquerque L."/>
            <person name="Wiegand S."/>
            <person name="Kallscheuer N."/>
            <person name="da Costa M.S."/>
            <person name="Lobo-da-Cunha A."/>
            <person name="Jogler C."/>
            <person name="Lage O.M."/>
        </authorList>
    </citation>
    <scope>NUCLEOTIDE SEQUENCE [LARGE SCALE GENOMIC DNA]</scope>
    <source>
        <strain evidence="8 9">LzC2</strain>
    </source>
</reference>
<protein>
    <recommendedName>
        <fullName evidence="6 7">Triosephosphate isomerase</fullName>
        <shortName evidence="6">TIM</shortName>
        <shortName evidence="6">TPI</shortName>
        <ecNumber evidence="6 7">5.3.1.1</ecNumber>
    </recommendedName>
    <alternativeName>
        <fullName evidence="6">Triose-phosphate isomerase</fullName>
    </alternativeName>
</protein>
<comment type="subunit">
    <text evidence="6 7">Homodimer.</text>
</comment>
<dbReference type="PROSITE" id="PS00171">
    <property type="entry name" value="TIM_1"/>
    <property type="match status" value="1"/>
</dbReference>
<dbReference type="GO" id="GO:0004807">
    <property type="term" value="F:triose-phosphate isomerase activity"/>
    <property type="evidence" value="ECO:0007669"/>
    <property type="project" value="UniProtKB-EC"/>
</dbReference>
<organism evidence="8 9">
    <name type="scientific">Alienimonas chondri</name>
    <dbReference type="NCBI Taxonomy" id="2681879"/>
    <lineage>
        <taxon>Bacteria</taxon>
        <taxon>Pseudomonadati</taxon>
        <taxon>Planctomycetota</taxon>
        <taxon>Planctomycetia</taxon>
        <taxon>Planctomycetales</taxon>
        <taxon>Planctomycetaceae</taxon>
        <taxon>Alienimonas</taxon>
    </lineage>
</organism>
<evidence type="ECO:0000256" key="2">
    <source>
        <dbReference type="ARBA" id="ARBA00022432"/>
    </source>
</evidence>
<dbReference type="CDD" id="cd00311">
    <property type="entry name" value="TIM"/>
    <property type="match status" value="1"/>
</dbReference>
<evidence type="ECO:0000256" key="7">
    <source>
        <dbReference type="RuleBase" id="RU363013"/>
    </source>
</evidence>
<comment type="subcellular location">
    <subcellularLocation>
        <location evidence="6 7">Cytoplasm</location>
    </subcellularLocation>
</comment>
<feature type="binding site" evidence="6">
    <location>
        <begin position="9"/>
        <end position="11"/>
    </location>
    <ligand>
        <name>substrate</name>
    </ligand>
</feature>
<dbReference type="HAMAP" id="MF_00147_B">
    <property type="entry name" value="TIM_B"/>
    <property type="match status" value="1"/>
</dbReference>
<evidence type="ECO:0000256" key="6">
    <source>
        <dbReference type="HAMAP-Rule" id="MF_00147"/>
    </source>
</evidence>
<dbReference type="InterPro" id="IPR000652">
    <property type="entry name" value="Triosephosphate_isomerase"/>
</dbReference>
<comment type="function">
    <text evidence="6">Involved in the gluconeogenesis. Catalyzes stereospecifically the conversion of dihydroxyacetone phosphate (DHAP) to D-glyceraldehyde-3-phosphate (G3P).</text>
</comment>
<sequence length="262" mass="27201">MRRPFVAGNWKMNTTAASGCALAREIAAAVPTSRDAVDVLVAPPLPYLDCVDDELAKSAVMLGAQNCYHEKEGAFTGEVSPQMLADLDVDYVILGHSERRHVLGETDADVNKKVAAALAAGLGVILCVGETLEQREAGETEKVLAEQLSGGLAGLTAEQFTAGPGGNADLVLAYEPVWAIGTGKTATPEMAQEAHAFLRSKLAEGWGDDLAAETRIQYGGSVKPANAADLLAQPDVDGALVGGASLTAENFLPIIEAAFALV</sequence>
<comment type="pathway">
    <text evidence="6 7">Carbohydrate biosynthesis; gluconeogenesis.</text>
</comment>
<evidence type="ECO:0000256" key="1">
    <source>
        <dbReference type="ARBA" id="ARBA00007422"/>
    </source>
</evidence>
<dbReference type="RefSeq" id="WP_171183454.1">
    <property type="nucleotide sequence ID" value="NZ_WTPX01000009.1"/>
</dbReference>
<accession>A0ABX1V8K6</accession>
<comment type="catalytic activity">
    <reaction evidence="6 7">
        <text>D-glyceraldehyde 3-phosphate = dihydroxyacetone phosphate</text>
        <dbReference type="Rhea" id="RHEA:18585"/>
        <dbReference type="ChEBI" id="CHEBI:57642"/>
        <dbReference type="ChEBI" id="CHEBI:59776"/>
        <dbReference type="EC" id="5.3.1.1"/>
    </reaction>
</comment>
<dbReference type="EC" id="5.3.1.1" evidence="6 7"/>